<dbReference type="GO" id="GO:0003700">
    <property type="term" value="F:DNA-binding transcription factor activity"/>
    <property type="evidence" value="ECO:0007669"/>
    <property type="project" value="InterPro"/>
</dbReference>
<evidence type="ECO:0000313" key="1">
    <source>
        <dbReference type="EMBL" id="TDD64350.1"/>
    </source>
</evidence>
<keyword evidence="2" id="KW-1185">Reference proteome</keyword>
<dbReference type="SUPFAM" id="SSF46785">
    <property type="entry name" value="Winged helix' DNA-binding domain"/>
    <property type="match status" value="1"/>
</dbReference>
<proteinExistence type="predicted"/>
<dbReference type="Gene3D" id="1.10.10.10">
    <property type="entry name" value="Winged helix-like DNA-binding domain superfamily/Winged helix DNA-binding domain"/>
    <property type="match status" value="1"/>
</dbReference>
<accession>A0A4R5A0F1</accession>
<name>A0A4R5A0F1_9ACTN</name>
<dbReference type="InterPro" id="IPR002481">
    <property type="entry name" value="FUR"/>
</dbReference>
<dbReference type="AlphaFoldDB" id="A0A4R5A0F1"/>
<evidence type="ECO:0008006" key="3">
    <source>
        <dbReference type="Google" id="ProtNLM"/>
    </source>
</evidence>
<gene>
    <name evidence="1" type="ORF">E1262_28420</name>
</gene>
<dbReference type="InterPro" id="IPR036390">
    <property type="entry name" value="WH_DNA-bd_sf"/>
</dbReference>
<dbReference type="InterPro" id="IPR036388">
    <property type="entry name" value="WH-like_DNA-bd_sf"/>
</dbReference>
<dbReference type="Pfam" id="PF01475">
    <property type="entry name" value="FUR"/>
    <property type="match status" value="1"/>
</dbReference>
<protein>
    <recommendedName>
        <fullName evidence="3">Transcriptional repressor</fullName>
    </recommendedName>
</protein>
<organism evidence="1 2">
    <name type="scientific">Jiangella aurantiaca</name>
    <dbReference type="NCBI Taxonomy" id="2530373"/>
    <lineage>
        <taxon>Bacteria</taxon>
        <taxon>Bacillati</taxon>
        <taxon>Actinomycetota</taxon>
        <taxon>Actinomycetes</taxon>
        <taxon>Jiangellales</taxon>
        <taxon>Jiangellaceae</taxon>
        <taxon>Jiangella</taxon>
    </lineage>
</organism>
<dbReference type="OrthoDB" id="8659436at2"/>
<comment type="caution">
    <text evidence="1">The sequence shown here is derived from an EMBL/GenBank/DDBJ whole genome shotgun (WGS) entry which is preliminary data.</text>
</comment>
<sequence length="83" mass="8664">MVEAVTEGAGLRRTRQRAAVLGMLSDCADFISAQDLHDRMAAADVSVSLSTVYRAGRPLAGPGPPAAGSTLRPSRVRCGAPIW</sequence>
<evidence type="ECO:0000313" key="2">
    <source>
        <dbReference type="Proteomes" id="UP000295217"/>
    </source>
</evidence>
<dbReference type="EMBL" id="SMLB01000070">
    <property type="protein sequence ID" value="TDD64350.1"/>
    <property type="molecule type" value="Genomic_DNA"/>
</dbReference>
<dbReference type="Proteomes" id="UP000295217">
    <property type="component" value="Unassembled WGS sequence"/>
</dbReference>
<reference evidence="1 2" key="1">
    <citation type="submission" date="2019-02" db="EMBL/GenBank/DDBJ databases">
        <title>Draft genome sequences of novel Actinobacteria.</title>
        <authorList>
            <person name="Sahin N."/>
            <person name="Ay H."/>
            <person name="Saygin H."/>
        </authorList>
    </citation>
    <scope>NUCLEOTIDE SEQUENCE [LARGE SCALE GENOMIC DNA]</scope>
    <source>
        <strain evidence="1 2">8K307</strain>
    </source>
</reference>